<name>A0A1M6YA23_9FLAO</name>
<dbReference type="PROSITE" id="PS51257">
    <property type="entry name" value="PROKAR_LIPOPROTEIN"/>
    <property type="match status" value="1"/>
</dbReference>
<accession>A0A1M6YA23</accession>
<evidence type="ECO:0000313" key="1">
    <source>
        <dbReference type="EMBL" id="GGE93037.1"/>
    </source>
</evidence>
<reference evidence="4" key="4">
    <citation type="journal article" date="2019" name="Int. J. Syst. Evol. Microbiol.">
        <title>The Global Catalogue of Microorganisms (GCM) 10K type strain sequencing project: providing services to taxonomists for standard genome sequencing and annotation.</title>
        <authorList>
            <consortium name="The Broad Institute Genomics Platform"/>
            <consortium name="The Broad Institute Genome Sequencing Center for Infectious Disease"/>
            <person name="Wu L."/>
            <person name="Ma J."/>
        </authorList>
    </citation>
    <scope>NUCLEOTIDE SEQUENCE [LARGE SCALE GENOMIC DNA]</scope>
    <source>
        <strain evidence="4">CGMCC 1.12707</strain>
    </source>
</reference>
<gene>
    <name evidence="1" type="ORF">GCM10010984_08310</name>
    <name evidence="2" type="ORF">SAMN05443634_106153</name>
</gene>
<reference evidence="1" key="1">
    <citation type="journal article" date="2014" name="Int. J. Syst. Evol. Microbiol.">
        <title>Complete genome of a new Firmicutes species belonging to the dominant human colonic microbiota ('Ruminococcus bicirculans') reveals two chromosomes and a selective capacity to utilize plant glucans.</title>
        <authorList>
            <consortium name="NISC Comparative Sequencing Program"/>
            <person name="Wegmann U."/>
            <person name="Louis P."/>
            <person name="Goesmann A."/>
            <person name="Henrissat B."/>
            <person name="Duncan S.H."/>
            <person name="Flint H.J."/>
        </authorList>
    </citation>
    <scope>NUCLEOTIDE SEQUENCE</scope>
    <source>
        <strain evidence="1">CGMCC 1.12707</strain>
    </source>
</reference>
<reference evidence="3" key="3">
    <citation type="submission" date="2016-11" db="EMBL/GenBank/DDBJ databases">
        <authorList>
            <person name="Varghese N."/>
            <person name="Submissions S."/>
        </authorList>
    </citation>
    <scope>NUCLEOTIDE SEQUENCE [LARGE SCALE GENOMIC DNA]</scope>
    <source>
        <strain evidence="3">DSM 27989</strain>
    </source>
</reference>
<reference evidence="2" key="2">
    <citation type="submission" date="2016-11" db="EMBL/GenBank/DDBJ databases">
        <authorList>
            <person name="Jaros S."/>
            <person name="Januszkiewicz K."/>
            <person name="Wedrychowicz H."/>
        </authorList>
    </citation>
    <scope>NUCLEOTIDE SEQUENCE [LARGE SCALE GENOMIC DNA]</scope>
    <source>
        <strain evidence="2">DSM 27989</strain>
    </source>
</reference>
<proteinExistence type="predicted"/>
<dbReference type="AlphaFoldDB" id="A0A1M6YA23"/>
<dbReference type="Proteomes" id="UP000650994">
    <property type="component" value="Unassembled WGS sequence"/>
</dbReference>
<evidence type="ECO:0000313" key="3">
    <source>
        <dbReference type="Proteomes" id="UP000184120"/>
    </source>
</evidence>
<dbReference type="EMBL" id="BMFL01000005">
    <property type="protein sequence ID" value="GGE93037.1"/>
    <property type="molecule type" value="Genomic_DNA"/>
</dbReference>
<reference evidence="1" key="5">
    <citation type="submission" date="2024-05" db="EMBL/GenBank/DDBJ databases">
        <authorList>
            <person name="Sun Q."/>
            <person name="Zhou Y."/>
        </authorList>
    </citation>
    <scope>NUCLEOTIDE SEQUENCE</scope>
    <source>
        <strain evidence="1">CGMCC 1.12707</strain>
    </source>
</reference>
<keyword evidence="4" id="KW-1185">Reference proteome</keyword>
<dbReference type="STRING" id="1434701.SAMN05443634_106153"/>
<evidence type="ECO:0000313" key="4">
    <source>
        <dbReference type="Proteomes" id="UP000650994"/>
    </source>
</evidence>
<protein>
    <submittedName>
        <fullName evidence="2">Uncharacterized protein</fullName>
    </submittedName>
</protein>
<dbReference type="EMBL" id="FRBH01000006">
    <property type="protein sequence ID" value="SHL14962.1"/>
    <property type="molecule type" value="Genomic_DNA"/>
</dbReference>
<evidence type="ECO:0000313" key="2">
    <source>
        <dbReference type="EMBL" id="SHL14962.1"/>
    </source>
</evidence>
<dbReference type="RefSeq" id="WP_072931764.1">
    <property type="nucleotide sequence ID" value="NZ_BMFL01000005.1"/>
</dbReference>
<sequence length="118" mass="13653">MKFIKYSFIGLLFLFYSCEFLNNSDDDSIGKITYSCSSYTKINSWNKSLRNCSYIISYSKTIPLSKTGYFYLTMRNNSGTYNVKTSELTLEEGNHSIPIEINNCKFQDEVTAVCFMTR</sequence>
<organism evidence="2 3">
    <name type="scientific">Chishuiella changwenlii</name>
    <dbReference type="NCBI Taxonomy" id="1434701"/>
    <lineage>
        <taxon>Bacteria</taxon>
        <taxon>Pseudomonadati</taxon>
        <taxon>Bacteroidota</taxon>
        <taxon>Flavobacteriia</taxon>
        <taxon>Flavobacteriales</taxon>
        <taxon>Weeksellaceae</taxon>
        <taxon>Chishuiella</taxon>
    </lineage>
</organism>
<dbReference type="Proteomes" id="UP000184120">
    <property type="component" value="Unassembled WGS sequence"/>
</dbReference>